<keyword evidence="1" id="KW-0732">Signal</keyword>
<proteinExistence type="predicted"/>
<sequence>MSDVARFGVMLGMVASLLLGCSASVQTGMAAPRADTRPVLDSAPYICEFVPAEAVRLISGYSGPLTSRMSGEWKTFGHCRTPDIYPDPVSIGWAQEDGDKVWERLHGGEFAKYRPTPLPPDLGRGSVLVVADPPGSMDPYDVFSIFRCGGVAPWIDISMARVAEGRDAVRDLTELMRIAQRRYGELHGCVPRPG</sequence>
<comment type="caution">
    <text evidence="2">The sequence shown here is derived from an EMBL/GenBank/DDBJ whole genome shotgun (WGS) entry which is preliminary data.</text>
</comment>
<gene>
    <name evidence="2" type="ORF">C1I98_39155</name>
</gene>
<accession>A0A2W2FLA9</accession>
<feature type="chain" id="PRO_5016016162" description="DUF3558 domain-containing protein" evidence="1">
    <location>
        <begin position="31"/>
        <end position="194"/>
    </location>
</feature>
<evidence type="ECO:0000313" key="2">
    <source>
        <dbReference type="EMBL" id="PZG15854.1"/>
    </source>
</evidence>
<evidence type="ECO:0000256" key="1">
    <source>
        <dbReference type="SAM" id="SignalP"/>
    </source>
</evidence>
<keyword evidence="3" id="KW-1185">Reference proteome</keyword>
<dbReference type="AlphaFoldDB" id="A0A2W2FLA9"/>
<dbReference type="PROSITE" id="PS51257">
    <property type="entry name" value="PROKAR_LIPOPROTEIN"/>
    <property type="match status" value="1"/>
</dbReference>
<evidence type="ECO:0000313" key="3">
    <source>
        <dbReference type="Proteomes" id="UP000248544"/>
    </source>
</evidence>
<dbReference type="EMBL" id="POUA01000759">
    <property type="protein sequence ID" value="PZG15854.1"/>
    <property type="molecule type" value="Genomic_DNA"/>
</dbReference>
<reference evidence="2 3" key="1">
    <citation type="submission" date="2018-01" db="EMBL/GenBank/DDBJ databases">
        <title>Draft genome sequence of Sphaerisporangium sp. 7K107.</title>
        <authorList>
            <person name="Sahin N."/>
            <person name="Saygin H."/>
            <person name="Ay H."/>
        </authorList>
    </citation>
    <scope>NUCLEOTIDE SEQUENCE [LARGE SCALE GENOMIC DNA]</scope>
    <source>
        <strain evidence="2 3">7K107</strain>
    </source>
</reference>
<dbReference type="Proteomes" id="UP000248544">
    <property type="component" value="Unassembled WGS sequence"/>
</dbReference>
<organism evidence="2 3">
    <name type="scientific">Spongiactinospora gelatinilytica</name>
    <dbReference type="NCBI Taxonomy" id="2666298"/>
    <lineage>
        <taxon>Bacteria</taxon>
        <taxon>Bacillati</taxon>
        <taxon>Actinomycetota</taxon>
        <taxon>Actinomycetes</taxon>
        <taxon>Streptosporangiales</taxon>
        <taxon>Streptosporangiaceae</taxon>
        <taxon>Spongiactinospora</taxon>
    </lineage>
</organism>
<protein>
    <recommendedName>
        <fullName evidence="4">DUF3558 domain-containing protein</fullName>
    </recommendedName>
</protein>
<evidence type="ECO:0008006" key="4">
    <source>
        <dbReference type="Google" id="ProtNLM"/>
    </source>
</evidence>
<name>A0A2W2FLA9_9ACTN</name>
<dbReference type="RefSeq" id="WP_111172218.1">
    <property type="nucleotide sequence ID" value="NZ_POUA01000759.1"/>
</dbReference>
<feature type="signal peptide" evidence="1">
    <location>
        <begin position="1"/>
        <end position="30"/>
    </location>
</feature>